<dbReference type="PANTHER" id="PTHR47649:SF1">
    <property type="entry name" value="RIBONUCLEASE D"/>
    <property type="match status" value="1"/>
</dbReference>
<dbReference type="InterPro" id="IPR044876">
    <property type="entry name" value="HRDC_dom_sf"/>
</dbReference>
<dbReference type="PANTHER" id="PTHR47649">
    <property type="entry name" value="RIBONUCLEASE D"/>
    <property type="match status" value="1"/>
</dbReference>
<dbReference type="AlphaFoldDB" id="A0A851GHA1"/>
<dbReference type="CDD" id="cd06142">
    <property type="entry name" value="RNaseD_exo"/>
    <property type="match status" value="1"/>
</dbReference>
<evidence type="ECO:0000259" key="1">
    <source>
        <dbReference type="SMART" id="SM00474"/>
    </source>
</evidence>
<comment type="caution">
    <text evidence="2">The sequence shown here is derived from an EMBL/GenBank/DDBJ whole genome shotgun (WGS) entry which is preliminary data.</text>
</comment>
<dbReference type="Proteomes" id="UP000557872">
    <property type="component" value="Unassembled WGS sequence"/>
</dbReference>
<dbReference type="InterPro" id="IPR051086">
    <property type="entry name" value="RNase_D-like"/>
</dbReference>
<dbReference type="InterPro" id="IPR002562">
    <property type="entry name" value="3'-5'_exonuclease_dom"/>
</dbReference>
<dbReference type="SUPFAM" id="SSF47819">
    <property type="entry name" value="HRDC-like"/>
    <property type="match status" value="1"/>
</dbReference>
<feature type="domain" description="3'-5' exonuclease" evidence="1">
    <location>
        <begin position="4"/>
        <end position="170"/>
    </location>
</feature>
<dbReference type="Pfam" id="PF01612">
    <property type="entry name" value="DNA_pol_A_exo1"/>
    <property type="match status" value="1"/>
</dbReference>
<protein>
    <submittedName>
        <fullName evidence="2">HRDC domain-containing protein</fullName>
    </submittedName>
</protein>
<dbReference type="SMART" id="SM00474">
    <property type="entry name" value="35EXOc"/>
    <property type="match status" value="1"/>
</dbReference>
<dbReference type="GO" id="GO:0008408">
    <property type="term" value="F:3'-5' exonuclease activity"/>
    <property type="evidence" value="ECO:0007669"/>
    <property type="project" value="InterPro"/>
</dbReference>
<sequence length="355" mass="40888">MTTEKMIDTPDQLKAFFEKRNQGGVLCAVDTEADSLHRFKESLCLVQFSDGDEHVLIDPLAIEDLSPLRAYLEDATCWMHGADYDMHMLRTHLGVVPPVVYDTQIGARLLGVRQFGYGNLVEHYMGVEIEKTSQKADWAKRPLTPVMEKYALNDVIYLLPMAELIVDQLKMAGRYEWFTESCEAAREKSMERKPEREDRWRIKGSGTLPPRGLNFLKALWDWRNVEAEAWDRPPFMVAGNKQLLEWTQELLEDKLPKLPRHYRPRRIKSFDQAVAKAKMTPEEDMPQKIRGQRRRKDRQFDARLNKLIAKRNKVAEGLDIDGSLIAPRAPLEALAAGNEGAESLLMNWQRELLGI</sequence>
<dbReference type="InterPro" id="IPR012337">
    <property type="entry name" value="RNaseH-like_sf"/>
</dbReference>
<dbReference type="GO" id="GO:0003676">
    <property type="term" value="F:nucleic acid binding"/>
    <property type="evidence" value="ECO:0007669"/>
    <property type="project" value="InterPro"/>
</dbReference>
<keyword evidence="3" id="KW-1185">Reference proteome</keyword>
<evidence type="ECO:0000313" key="3">
    <source>
        <dbReference type="Proteomes" id="UP000557872"/>
    </source>
</evidence>
<accession>A0A851GHA1</accession>
<evidence type="ECO:0000313" key="2">
    <source>
        <dbReference type="EMBL" id="NWK56262.1"/>
    </source>
</evidence>
<dbReference type="InterPro" id="IPR010997">
    <property type="entry name" value="HRDC-like_sf"/>
</dbReference>
<dbReference type="Gene3D" id="1.10.150.80">
    <property type="entry name" value="HRDC domain"/>
    <property type="match status" value="1"/>
</dbReference>
<dbReference type="SUPFAM" id="SSF53098">
    <property type="entry name" value="Ribonuclease H-like"/>
    <property type="match status" value="1"/>
</dbReference>
<name>A0A851GHA1_9BACT</name>
<dbReference type="EMBL" id="JACBAZ010000004">
    <property type="protein sequence ID" value="NWK56262.1"/>
    <property type="molecule type" value="Genomic_DNA"/>
</dbReference>
<dbReference type="InterPro" id="IPR036397">
    <property type="entry name" value="RNaseH_sf"/>
</dbReference>
<gene>
    <name evidence="2" type="ORF">HW115_11625</name>
</gene>
<proteinExistence type="predicted"/>
<reference evidence="2 3" key="1">
    <citation type="submission" date="2020-07" db="EMBL/GenBank/DDBJ databases">
        <title>Roseicoccus Jingziensis gen. nov., sp. nov., isolated from coastal seawater.</title>
        <authorList>
            <person name="Feng X."/>
        </authorList>
    </citation>
    <scope>NUCLEOTIDE SEQUENCE [LARGE SCALE GENOMIC DNA]</scope>
    <source>
        <strain evidence="2 3">N1E253</strain>
    </source>
</reference>
<dbReference type="GO" id="GO:0006139">
    <property type="term" value="P:nucleobase-containing compound metabolic process"/>
    <property type="evidence" value="ECO:0007669"/>
    <property type="project" value="InterPro"/>
</dbReference>
<organism evidence="2 3">
    <name type="scientific">Oceaniferula marina</name>
    <dbReference type="NCBI Taxonomy" id="2748318"/>
    <lineage>
        <taxon>Bacteria</taxon>
        <taxon>Pseudomonadati</taxon>
        <taxon>Verrucomicrobiota</taxon>
        <taxon>Verrucomicrobiia</taxon>
        <taxon>Verrucomicrobiales</taxon>
        <taxon>Verrucomicrobiaceae</taxon>
        <taxon>Oceaniferula</taxon>
    </lineage>
</organism>
<dbReference type="GO" id="GO:0000166">
    <property type="term" value="F:nucleotide binding"/>
    <property type="evidence" value="ECO:0007669"/>
    <property type="project" value="InterPro"/>
</dbReference>
<dbReference type="Gene3D" id="3.30.420.10">
    <property type="entry name" value="Ribonuclease H-like superfamily/Ribonuclease H"/>
    <property type="match status" value="1"/>
</dbReference>